<evidence type="ECO:0000256" key="4">
    <source>
        <dbReference type="ARBA" id="ARBA00022679"/>
    </source>
</evidence>
<dbReference type="RefSeq" id="WP_268073956.1">
    <property type="nucleotide sequence ID" value="NZ_CP109965.1"/>
</dbReference>
<dbReference type="GO" id="GO:0016740">
    <property type="term" value="F:transferase activity"/>
    <property type="evidence" value="ECO:0007669"/>
    <property type="project" value="UniProtKB-KW"/>
</dbReference>
<keyword evidence="4 7" id="KW-0808">Transferase</keyword>
<name>A0ABY7ALQ8_9ALTE</name>
<dbReference type="SUPFAM" id="SSF53756">
    <property type="entry name" value="UDP-Glycosyltransferase/glycogen phosphorylase"/>
    <property type="match status" value="1"/>
</dbReference>
<comment type="catalytic activity">
    <reaction evidence="6 7">
        <text>lipid IVA (E. coli) + CMP-3-deoxy-beta-D-manno-octulosonate = alpha-Kdo-(2-&gt;6)-lipid IVA (E. coli) + CMP + H(+)</text>
        <dbReference type="Rhea" id="RHEA:28066"/>
        <dbReference type="ChEBI" id="CHEBI:15378"/>
        <dbReference type="ChEBI" id="CHEBI:58603"/>
        <dbReference type="ChEBI" id="CHEBI:60364"/>
        <dbReference type="ChEBI" id="CHEBI:60377"/>
        <dbReference type="ChEBI" id="CHEBI:85987"/>
        <dbReference type="EC" id="2.4.99.12"/>
    </reaction>
</comment>
<keyword evidence="10" id="KW-1185">Reference proteome</keyword>
<evidence type="ECO:0000313" key="10">
    <source>
        <dbReference type="Proteomes" id="UP001163726"/>
    </source>
</evidence>
<comment type="similarity">
    <text evidence="7">Belongs to the glycosyltransferase group 1 family.</text>
</comment>
<dbReference type="EC" id="2.4.99.12" evidence="2 7"/>
<dbReference type="InterPro" id="IPR038107">
    <property type="entry name" value="Glycos_transf_N_sf"/>
</dbReference>
<comment type="function">
    <text evidence="7">Involved in lipopolysaccharide (LPS) biosynthesis. Catalyzes the transfer of 3-deoxy-D-manno-octulosonate (Kdo) residue(s) from CMP-Kdo to lipid IV(A), the tetraacyldisaccharide-1,4'-bisphosphate precursor of lipid A.</text>
</comment>
<dbReference type="Proteomes" id="UP001163726">
    <property type="component" value="Chromosome"/>
</dbReference>
<keyword evidence="7" id="KW-1133">Transmembrane helix</keyword>
<keyword evidence="7" id="KW-0472">Membrane</keyword>
<dbReference type="Gene3D" id="3.40.50.11720">
    <property type="entry name" value="3-Deoxy-D-manno-octulosonic-acid transferase, N-terminal domain"/>
    <property type="match status" value="1"/>
</dbReference>
<evidence type="ECO:0000256" key="1">
    <source>
        <dbReference type="ARBA" id="ARBA00004713"/>
    </source>
</evidence>
<dbReference type="PANTHER" id="PTHR42755:SF1">
    <property type="entry name" value="3-DEOXY-D-MANNO-OCTULOSONIC ACID TRANSFERASE, MITOCHONDRIAL-RELATED"/>
    <property type="match status" value="1"/>
</dbReference>
<sequence>MNKRISFKAKLSLFLYSVAGYLLLPFVVLYLARRMLKSEDYRRGFWQRLGYISKSYTGCIHIHCASLGEVNAVKTLINQLIKSYSQKTIVVSNSTPTGALQVKNLFGDKVVQVMAPIDTWGASRRFSRRLNPTVSLFTEVEIWPNWIHILQKRGVSLAMVNARLSERSFNRYQKWASLFSTSIASFSWIGCQSREVADRYLALNAPSAQVTGNLKFDIQLQPDLLQRMEQLQGLLKNKRPTWIAASVHPDEYQQILTSHLSIIQDKKDCLLILVPRHPEQFTAVADYLSAQKTPFVTRSSQAQVTDQHAVWLIDSLGELLEFYALADIAFVGGSLVDRGGHNPLEPAALGKPILMGPYQINCLETCHALQQHRALGTIENAEQLTHALMRLWQEPNLYQAAAVGANLVVMENQGATLKTMTALKALLKH</sequence>
<organism evidence="9 10">
    <name type="scientific">Catenovulum adriaticum</name>
    <dbReference type="NCBI Taxonomy" id="2984846"/>
    <lineage>
        <taxon>Bacteria</taxon>
        <taxon>Pseudomonadati</taxon>
        <taxon>Pseudomonadota</taxon>
        <taxon>Gammaproteobacteria</taxon>
        <taxon>Alteromonadales</taxon>
        <taxon>Alteromonadaceae</taxon>
        <taxon>Catenovulum</taxon>
    </lineage>
</organism>
<proteinExistence type="inferred from homology"/>
<evidence type="ECO:0000256" key="2">
    <source>
        <dbReference type="ARBA" id="ARBA00012621"/>
    </source>
</evidence>
<dbReference type="EMBL" id="CP109965">
    <property type="protein sequence ID" value="WAJ69672.1"/>
    <property type="molecule type" value="Genomic_DNA"/>
</dbReference>
<comment type="subcellular location">
    <subcellularLocation>
        <location evidence="7">Cell membrane</location>
    </subcellularLocation>
</comment>
<evidence type="ECO:0000259" key="8">
    <source>
        <dbReference type="Pfam" id="PF04413"/>
    </source>
</evidence>
<comment type="pathway">
    <text evidence="1 7">Bacterial outer membrane biogenesis; LPS core biosynthesis.</text>
</comment>
<dbReference type="InterPro" id="IPR007507">
    <property type="entry name" value="Glycos_transf_N"/>
</dbReference>
<dbReference type="Pfam" id="PF04413">
    <property type="entry name" value="Glycos_transf_N"/>
    <property type="match status" value="1"/>
</dbReference>
<accession>A0ABY7ALQ8</accession>
<feature type="transmembrane region" description="Helical" evidence="7">
    <location>
        <begin position="12"/>
        <end position="32"/>
    </location>
</feature>
<dbReference type="Gene3D" id="3.40.50.2000">
    <property type="entry name" value="Glycogen Phosphorylase B"/>
    <property type="match status" value="1"/>
</dbReference>
<evidence type="ECO:0000256" key="5">
    <source>
        <dbReference type="ARBA" id="ARBA00031445"/>
    </source>
</evidence>
<evidence type="ECO:0000256" key="3">
    <source>
        <dbReference type="ARBA" id="ARBA00019077"/>
    </source>
</evidence>
<dbReference type="PANTHER" id="PTHR42755">
    <property type="entry name" value="3-DEOXY-MANNO-OCTULOSONATE CYTIDYLYLTRANSFERASE"/>
    <property type="match status" value="1"/>
</dbReference>
<dbReference type="InterPro" id="IPR039901">
    <property type="entry name" value="Kdotransferase"/>
</dbReference>
<evidence type="ECO:0000256" key="7">
    <source>
        <dbReference type="RuleBase" id="RU365103"/>
    </source>
</evidence>
<evidence type="ECO:0000256" key="6">
    <source>
        <dbReference type="ARBA" id="ARBA00049183"/>
    </source>
</evidence>
<feature type="domain" description="3-deoxy-D-manno-octulosonic-acid transferase N-terminal" evidence="8">
    <location>
        <begin position="45"/>
        <end position="218"/>
    </location>
</feature>
<gene>
    <name evidence="9" type="ORF">OLW01_10970</name>
</gene>
<keyword evidence="7" id="KW-0448">Lipopolysaccharide biosynthesis</keyword>
<reference evidence="9" key="1">
    <citation type="submission" date="2022-10" db="EMBL/GenBank/DDBJ databases">
        <title>Catenovulum adriacola sp. nov. isolated in the Harbour of Susak.</title>
        <authorList>
            <person name="Schoch T."/>
            <person name="Reich S.J."/>
            <person name="Stoeferle S."/>
            <person name="Flaiz M."/>
            <person name="Kazda M."/>
            <person name="Riedel C.U."/>
            <person name="Duerre P."/>
        </authorList>
    </citation>
    <scope>NUCLEOTIDE SEQUENCE</scope>
    <source>
        <strain evidence="9">TS8</strain>
    </source>
</reference>
<evidence type="ECO:0000313" key="9">
    <source>
        <dbReference type="EMBL" id="WAJ69672.1"/>
    </source>
</evidence>
<protein>
    <recommendedName>
        <fullName evidence="3 7">3-deoxy-D-manno-octulosonic acid transferase</fullName>
        <shortName evidence="7">Kdo transferase</shortName>
        <ecNumber evidence="2 7">2.4.99.12</ecNumber>
    </recommendedName>
    <alternativeName>
        <fullName evidence="5 7">Lipid IV(A) 3-deoxy-D-manno-octulosonic acid transferase</fullName>
    </alternativeName>
</protein>
<keyword evidence="7" id="KW-0812">Transmembrane</keyword>
<keyword evidence="7" id="KW-1003">Cell membrane</keyword>